<reference evidence="1 2" key="1">
    <citation type="submission" date="2013-11" db="EMBL/GenBank/DDBJ databases">
        <title>Opisthorchis viverrini - life in the bile duct.</title>
        <authorList>
            <person name="Young N.D."/>
            <person name="Nagarajan N."/>
            <person name="Lin S.J."/>
            <person name="Korhonen P.K."/>
            <person name="Jex A.R."/>
            <person name="Hall R.S."/>
            <person name="Safavi-Hemami H."/>
            <person name="Kaewkong W."/>
            <person name="Bertrand D."/>
            <person name="Gao S."/>
            <person name="Seet Q."/>
            <person name="Wongkham S."/>
            <person name="Teh B.T."/>
            <person name="Wongkham C."/>
            <person name="Intapan P.M."/>
            <person name="Maleewong W."/>
            <person name="Yang X."/>
            <person name="Hu M."/>
            <person name="Wang Z."/>
            <person name="Hofmann A."/>
            <person name="Sternberg P.W."/>
            <person name="Tan P."/>
            <person name="Wang J."/>
            <person name="Gasser R.B."/>
        </authorList>
    </citation>
    <scope>NUCLEOTIDE SEQUENCE [LARGE SCALE GENOMIC DNA]</scope>
</reference>
<name>A0A074ZB60_OPIVI</name>
<protein>
    <submittedName>
        <fullName evidence="1">Uncharacterized protein</fullName>
    </submittedName>
</protein>
<gene>
    <name evidence="1" type="ORF">T265_09170</name>
</gene>
<dbReference type="EMBL" id="KL596879">
    <property type="protein sequence ID" value="KER22802.1"/>
    <property type="molecule type" value="Genomic_DNA"/>
</dbReference>
<dbReference type="GeneID" id="20323349"/>
<dbReference type="RefSeq" id="XP_009173445.1">
    <property type="nucleotide sequence ID" value="XM_009175181.1"/>
</dbReference>
<dbReference type="CTD" id="20323349"/>
<evidence type="ECO:0000313" key="2">
    <source>
        <dbReference type="Proteomes" id="UP000054324"/>
    </source>
</evidence>
<evidence type="ECO:0000313" key="1">
    <source>
        <dbReference type="EMBL" id="KER22802.1"/>
    </source>
</evidence>
<dbReference type="Proteomes" id="UP000054324">
    <property type="component" value="Unassembled WGS sequence"/>
</dbReference>
<accession>A0A074ZB60</accession>
<dbReference type="KEGG" id="ovi:T265_09170"/>
<proteinExistence type="predicted"/>
<dbReference type="AlphaFoldDB" id="A0A074ZB60"/>
<organism evidence="1 2">
    <name type="scientific">Opisthorchis viverrini</name>
    <name type="common">Southeast Asian liver fluke</name>
    <dbReference type="NCBI Taxonomy" id="6198"/>
    <lineage>
        <taxon>Eukaryota</taxon>
        <taxon>Metazoa</taxon>
        <taxon>Spiralia</taxon>
        <taxon>Lophotrochozoa</taxon>
        <taxon>Platyhelminthes</taxon>
        <taxon>Trematoda</taxon>
        <taxon>Digenea</taxon>
        <taxon>Opisthorchiida</taxon>
        <taxon>Opisthorchiata</taxon>
        <taxon>Opisthorchiidae</taxon>
        <taxon>Opisthorchis</taxon>
    </lineage>
</organism>
<sequence length="133" mass="14920">MSLNERPKLAEPNDCSDLLRLVFGGHTFVALENEELSRLVETTCLLAAGPALEDDRIIPPSRELFCVAIHRFANALNRGPEPGIWRCKLVLLDNYEHPLKFPNAFHQFVCGTVFCLDAAQKQDSELPQSSTRN</sequence>
<keyword evidence="2" id="KW-1185">Reference proteome</keyword>